<proteinExistence type="predicted"/>
<evidence type="ECO:0000259" key="1">
    <source>
        <dbReference type="PROSITE" id="PS51408"/>
    </source>
</evidence>
<evidence type="ECO:0000313" key="3">
    <source>
        <dbReference type="Proteomes" id="UP001434883"/>
    </source>
</evidence>
<dbReference type="PROSITE" id="PS51408">
    <property type="entry name" value="TRANSFERRIN_LIKE_4"/>
    <property type="match status" value="1"/>
</dbReference>
<feature type="non-terminal residue" evidence="2">
    <location>
        <position position="1"/>
    </location>
</feature>
<dbReference type="Gene3D" id="3.40.190.10">
    <property type="entry name" value="Periplasmic binding protein-like II"/>
    <property type="match status" value="2"/>
</dbReference>
<gene>
    <name evidence="2" type="ORF">XENOCAPTIV_026207</name>
</gene>
<name>A0ABV0QEK5_9TELE</name>
<dbReference type="Pfam" id="PF00405">
    <property type="entry name" value="Transferrin"/>
    <property type="match status" value="1"/>
</dbReference>
<organism evidence="2 3">
    <name type="scientific">Xenoophorus captivus</name>
    <dbReference type="NCBI Taxonomy" id="1517983"/>
    <lineage>
        <taxon>Eukaryota</taxon>
        <taxon>Metazoa</taxon>
        <taxon>Chordata</taxon>
        <taxon>Craniata</taxon>
        <taxon>Vertebrata</taxon>
        <taxon>Euteleostomi</taxon>
        <taxon>Actinopterygii</taxon>
        <taxon>Neopterygii</taxon>
        <taxon>Teleostei</taxon>
        <taxon>Neoteleostei</taxon>
        <taxon>Acanthomorphata</taxon>
        <taxon>Ovalentaria</taxon>
        <taxon>Atherinomorphae</taxon>
        <taxon>Cyprinodontiformes</taxon>
        <taxon>Goodeidae</taxon>
        <taxon>Xenoophorus</taxon>
    </lineage>
</organism>
<protein>
    <recommendedName>
        <fullName evidence="1">Transferrin-like domain-containing protein</fullName>
    </recommendedName>
</protein>
<sequence>AWRKLRDVLRSWKQFGRLGKERQRFQLFNSSLSGESDLLFRDATDKLVVLPDDMDVSQDSVVRWCCISHAEQMKCERWALSIKSDPLVCVKAVSMRDCIEKIKVGHPNHTVWRLLTQSGMQSTVFWKGCLPGSQGNLCKVCMGGTGKAATKRCTNNHNERYYGNMGALRYMGVLV</sequence>
<dbReference type="PANTHER" id="PTHR11485:SF28">
    <property type="entry name" value="OVOTRANSFERRIN"/>
    <property type="match status" value="1"/>
</dbReference>
<reference evidence="2 3" key="1">
    <citation type="submission" date="2021-06" db="EMBL/GenBank/DDBJ databases">
        <authorList>
            <person name="Palmer J.M."/>
        </authorList>
    </citation>
    <scope>NUCLEOTIDE SEQUENCE [LARGE SCALE GENOMIC DNA]</scope>
    <source>
        <strain evidence="2 3">XC_2019</strain>
        <tissue evidence="2">Muscle</tissue>
    </source>
</reference>
<feature type="domain" description="Transferrin-like" evidence="1">
    <location>
        <begin position="1"/>
        <end position="175"/>
    </location>
</feature>
<dbReference type="PANTHER" id="PTHR11485">
    <property type="entry name" value="TRANSFERRIN"/>
    <property type="match status" value="1"/>
</dbReference>
<keyword evidence="3" id="KW-1185">Reference proteome</keyword>
<comment type="caution">
    <text evidence="2">The sequence shown here is derived from an EMBL/GenBank/DDBJ whole genome shotgun (WGS) entry which is preliminary data.</text>
</comment>
<dbReference type="Proteomes" id="UP001434883">
    <property type="component" value="Unassembled WGS sequence"/>
</dbReference>
<dbReference type="EMBL" id="JAHRIN010009050">
    <property type="protein sequence ID" value="MEQ2194252.1"/>
    <property type="molecule type" value="Genomic_DNA"/>
</dbReference>
<dbReference type="SUPFAM" id="SSF53850">
    <property type="entry name" value="Periplasmic binding protein-like II"/>
    <property type="match status" value="1"/>
</dbReference>
<dbReference type="InterPro" id="IPR001156">
    <property type="entry name" value="Transferrin-like_dom"/>
</dbReference>
<evidence type="ECO:0000313" key="2">
    <source>
        <dbReference type="EMBL" id="MEQ2194252.1"/>
    </source>
</evidence>
<accession>A0ABV0QEK5</accession>